<accession>A0ABV6P9U4</accession>
<dbReference type="Gene3D" id="3.30.70.1520">
    <property type="entry name" value="Heterotetrameric sarcosine oxidase"/>
    <property type="match status" value="1"/>
</dbReference>
<dbReference type="SUPFAM" id="SSF103025">
    <property type="entry name" value="Folate-binding domain"/>
    <property type="match status" value="1"/>
</dbReference>
<dbReference type="InterPro" id="IPR027266">
    <property type="entry name" value="TrmE/GcvT-like"/>
</dbReference>
<dbReference type="RefSeq" id="WP_377458626.1">
    <property type="nucleotide sequence ID" value="NZ_JBHLUB010000026.1"/>
</dbReference>
<keyword evidence="2" id="KW-1185">Reference proteome</keyword>
<dbReference type="InterPro" id="IPR007375">
    <property type="entry name" value="SoxG"/>
</dbReference>
<name>A0ABV6P9U4_9MICC</name>
<dbReference type="EMBL" id="JBHLUB010000026">
    <property type="protein sequence ID" value="MFC0581889.1"/>
    <property type="molecule type" value="Genomic_DNA"/>
</dbReference>
<dbReference type="Gene3D" id="3.30.1360.120">
    <property type="entry name" value="Probable tRNA modification gtpase trme, domain 1"/>
    <property type="match status" value="1"/>
</dbReference>
<organism evidence="1 2">
    <name type="scientific">Micrococcoides hystricis</name>
    <dbReference type="NCBI Taxonomy" id="1572761"/>
    <lineage>
        <taxon>Bacteria</taxon>
        <taxon>Bacillati</taxon>
        <taxon>Actinomycetota</taxon>
        <taxon>Actinomycetes</taxon>
        <taxon>Micrococcales</taxon>
        <taxon>Micrococcaceae</taxon>
        <taxon>Micrococcoides</taxon>
    </lineage>
</organism>
<protein>
    <submittedName>
        <fullName evidence="1">Sarcosine oxidase subunit gamma</fullName>
    </submittedName>
</protein>
<comment type="caution">
    <text evidence="1">The sequence shown here is derived from an EMBL/GenBank/DDBJ whole genome shotgun (WGS) entry which is preliminary data.</text>
</comment>
<gene>
    <name evidence="1" type="ORF">ACFFFR_05770</name>
</gene>
<reference evidence="1 2" key="1">
    <citation type="submission" date="2024-09" db="EMBL/GenBank/DDBJ databases">
        <authorList>
            <person name="Sun Q."/>
            <person name="Mori K."/>
        </authorList>
    </citation>
    <scope>NUCLEOTIDE SEQUENCE [LARGE SCALE GENOMIC DNA]</scope>
    <source>
        <strain evidence="1 2">NCAIM B.02604</strain>
    </source>
</reference>
<proteinExistence type="predicted"/>
<evidence type="ECO:0000313" key="2">
    <source>
        <dbReference type="Proteomes" id="UP001589862"/>
    </source>
</evidence>
<sequence length="203" mass="22012">MANATVLSYRRSPAGDRHEQMAAASNERVALKEVPFQTQIGLRAELGSEAAQALENLFGAGLPERVGHVVPVQQPVPGQLLWLGPDDFLLVAADEAELDLSSAELAAELAKTIGTHRGQAVELTANRTVLELSGPHATDVLYKMVEVDVHPDVFAVDTAILTLVAGSSVVLWRTAAETWWLLPRASFTPHTVNWLLDAMREYV</sequence>
<dbReference type="Proteomes" id="UP001589862">
    <property type="component" value="Unassembled WGS sequence"/>
</dbReference>
<evidence type="ECO:0000313" key="1">
    <source>
        <dbReference type="EMBL" id="MFC0581889.1"/>
    </source>
</evidence>
<dbReference type="Pfam" id="PF04268">
    <property type="entry name" value="SoxG"/>
    <property type="match status" value="1"/>
</dbReference>